<accession>A0ABZ0QP64</accession>
<feature type="region of interest" description="Disordered" evidence="1">
    <location>
        <begin position="43"/>
        <end position="66"/>
    </location>
</feature>
<dbReference type="Proteomes" id="UP001304683">
    <property type="component" value="Chromosome"/>
</dbReference>
<feature type="compositionally biased region" description="Basic and acidic residues" evidence="1">
    <location>
        <begin position="740"/>
        <end position="751"/>
    </location>
</feature>
<dbReference type="Gene3D" id="2.60.120.260">
    <property type="entry name" value="Galactose-binding domain-like"/>
    <property type="match status" value="1"/>
</dbReference>
<evidence type="ECO:0000256" key="1">
    <source>
        <dbReference type="SAM" id="MobiDB-lite"/>
    </source>
</evidence>
<reference evidence="2 3" key="1">
    <citation type="submission" date="2023-08" db="EMBL/GenBank/DDBJ databases">
        <title>Genome sequence of Thermaerobacter compostii strain Ins1, a spore-forming filamentous bacterium isolated from a deep geothermal reservoir.</title>
        <authorList>
            <person name="Bregnard D."/>
            <person name="Gonzalez D."/>
            <person name="Junier P."/>
        </authorList>
    </citation>
    <scope>NUCLEOTIDE SEQUENCE [LARGE SCALE GENOMIC DNA]</scope>
    <source>
        <strain evidence="2 3">Ins1</strain>
    </source>
</reference>
<evidence type="ECO:0000313" key="3">
    <source>
        <dbReference type="Proteomes" id="UP001304683"/>
    </source>
</evidence>
<sequence>MERRPGRSRCRRLGPWVALAVAAWAVAGWSALAPAGAALAAAGDAGVGQGPGPRTPAVTAAGPADPEPVDVGPQIRHKLFPVQRKGAVVGVEPQGGLRARAASAAYEPVPGTRRTFFTLDYARGVYVPTVFTLRGVSEHAEVWVADDLAFPAGDPRNDRVQVTDEQVAYLLDEYEDNIRPKEEAFFGPWDVHDGSQALLAEWGYVPPGYYTSADGKARDIILVENVKDENYFDPTYPSYVAGFYSSAYEAYMDRNIVTLDAFDWAQRLGPDDAPWRRDPATGRPHLYEATLAHELQHLIHDDYDSDEDTWVNEGISDFAEFLVGYGHPDSHVDWFLDNPENSLTAWGDQGDRQILADYGVAYLFQLYLHDRFGPEVIRRLVAHPANGSRGVDAVLAELGVRDRFPSLYRDFQVAILAAGRERAADRYAFASIDLRRFGSHGGVNLDAATYGDGVVAGWATDVAATWSRTDGRATRVAFNGDDYLPIPWTAVTAPAGGDGDALWSGSGDLLDHWLVLSLDLRQASGSTLRFDHLYDIETGWDYGFVQVSTDGGATWTSLANANTTDVVDPNAHPRVRENLPGFTGSSGGWRHETFDLSAYDGRRVLLAFRYVTDWAVAGNDDDPSNDGWFIDNVTVQAGDRVIAGPFDGSSLEGFLSLGEATGQPVQYLVTVVDLERNGKVQARDFRLRSKPGQEDLNALQATLGRGNAERQLVLVTHLTPDDSGTAVHYQLELGSPGRRPGSDRGHGGGRR</sequence>
<dbReference type="RefSeq" id="WP_318750578.1">
    <property type="nucleotide sequence ID" value="NZ_CP132508.1"/>
</dbReference>
<evidence type="ECO:0000313" key="2">
    <source>
        <dbReference type="EMBL" id="WPD18803.1"/>
    </source>
</evidence>
<dbReference type="Pfam" id="PF20773">
    <property type="entry name" value="InhA-like_MAM"/>
    <property type="match status" value="1"/>
</dbReference>
<proteinExistence type="predicted"/>
<protein>
    <submittedName>
        <fullName evidence="2">Immune inhibitor A</fullName>
    </submittedName>
</protein>
<gene>
    <name evidence="2" type="ORF">Q5761_10615</name>
</gene>
<keyword evidence="3" id="KW-1185">Reference proteome</keyword>
<feature type="region of interest" description="Disordered" evidence="1">
    <location>
        <begin position="732"/>
        <end position="751"/>
    </location>
</feature>
<name>A0ABZ0QP64_9FIRM</name>
<dbReference type="EMBL" id="CP132508">
    <property type="protein sequence ID" value="WPD18803.1"/>
    <property type="molecule type" value="Genomic_DNA"/>
</dbReference>
<organism evidence="2 3">
    <name type="scientific">Thermaerobacter composti</name>
    <dbReference type="NCBI Taxonomy" id="554949"/>
    <lineage>
        <taxon>Bacteria</taxon>
        <taxon>Bacillati</taxon>
        <taxon>Bacillota</taxon>
        <taxon>Clostridia</taxon>
        <taxon>Eubacteriales</taxon>
        <taxon>Clostridiales Family XVII. Incertae Sedis</taxon>
        <taxon>Thermaerobacter</taxon>
    </lineage>
</organism>